<dbReference type="InterPro" id="IPR011009">
    <property type="entry name" value="Kinase-like_dom_sf"/>
</dbReference>
<keyword evidence="9" id="KW-0479">Metal-binding</keyword>
<proteinExistence type="inferred from homology"/>
<keyword evidence="13" id="KW-1185">Reference proteome</keyword>
<feature type="binding site" evidence="8">
    <location>
        <position position="332"/>
    </location>
    <ligand>
        <name>ATP</name>
        <dbReference type="ChEBI" id="CHEBI:30616"/>
    </ligand>
</feature>
<comment type="domain">
    <text evidence="8">The pseudokinase domain, the coiled-coil (CC), and C-terminal knob domain (CK) form a structural unit (PKC) that forms an extensive high-affinity interaction surface for PAN2.</text>
</comment>
<evidence type="ECO:0000313" key="12">
    <source>
        <dbReference type="EMBL" id="KAK3943981.1"/>
    </source>
</evidence>
<dbReference type="Gene3D" id="1.20.5.5160">
    <property type="match status" value="1"/>
</dbReference>
<dbReference type="PANTHER" id="PTHR12272">
    <property type="entry name" value="DEADENYLATION COMPLEX SUBUNIT PAN3"/>
    <property type="match status" value="1"/>
</dbReference>
<protein>
    <recommendedName>
        <fullName evidence="8">PAN2-PAN3 deadenylation complex subunit PAN3</fullName>
    </recommendedName>
    <alternativeName>
        <fullName evidence="8">PAB1P-dependent poly(A)-specific ribonuclease</fullName>
    </alternativeName>
    <alternativeName>
        <fullName evidence="8">Poly(A)-nuclease deadenylation complex subunit 3</fullName>
        <shortName evidence="8">PAN deadenylation complex subunit 3</shortName>
    </alternativeName>
</protein>
<organism evidence="12 13">
    <name type="scientific">Diplogelasinospora grovesii</name>
    <dbReference type="NCBI Taxonomy" id="303347"/>
    <lineage>
        <taxon>Eukaryota</taxon>
        <taxon>Fungi</taxon>
        <taxon>Dikarya</taxon>
        <taxon>Ascomycota</taxon>
        <taxon>Pezizomycotina</taxon>
        <taxon>Sordariomycetes</taxon>
        <taxon>Sordariomycetidae</taxon>
        <taxon>Sordariales</taxon>
        <taxon>Diplogelasinosporaceae</taxon>
        <taxon>Diplogelasinospora</taxon>
    </lineage>
</organism>
<dbReference type="GO" id="GO:0008143">
    <property type="term" value="F:poly(A) binding"/>
    <property type="evidence" value="ECO:0007669"/>
    <property type="project" value="TreeGrafter"/>
</dbReference>
<name>A0AAN6NDW2_9PEZI</name>
<dbReference type="EMBL" id="MU853762">
    <property type="protein sequence ID" value="KAK3943981.1"/>
    <property type="molecule type" value="Genomic_DNA"/>
</dbReference>
<feature type="zinc finger region" description="C3H1-type" evidence="9">
    <location>
        <begin position="27"/>
        <end position="56"/>
    </location>
</feature>
<feature type="region of interest" description="Disordered" evidence="10">
    <location>
        <begin position="56"/>
        <end position="115"/>
    </location>
</feature>
<evidence type="ECO:0000256" key="4">
    <source>
        <dbReference type="ARBA" id="ARBA00022741"/>
    </source>
</evidence>
<accession>A0AAN6NDW2</accession>
<dbReference type="GO" id="GO:0005524">
    <property type="term" value="F:ATP binding"/>
    <property type="evidence" value="ECO:0007669"/>
    <property type="project" value="UniProtKB-UniRule"/>
</dbReference>
<evidence type="ECO:0000256" key="10">
    <source>
        <dbReference type="SAM" id="MobiDB-lite"/>
    </source>
</evidence>
<dbReference type="GO" id="GO:0008270">
    <property type="term" value="F:zinc ion binding"/>
    <property type="evidence" value="ECO:0007669"/>
    <property type="project" value="UniProtKB-KW"/>
</dbReference>
<feature type="binding site" evidence="8">
    <location>
        <begin position="445"/>
        <end position="446"/>
    </location>
    <ligand>
        <name>ATP</name>
        <dbReference type="ChEBI" id="CHEBI:30616"/>
    </ligand>
</feature>
<dbReference type="Gene3D" id="1.10.510.10">
    <property type="entry name" value="Transferase(Phosphotransferase) domain 1"/>
    <property type="match status" value="1"/>
</dbReference>
<sequence>MATVRFDPNDPRRQLGSPAPARPKSRDTKDTLCRNIAIYGHCRYADTGCTFNHDRNKTSSSDGAPKKTFNADTPAFTPASQQPPQQPAKKSTFSSQAVTAAPFTPRTASQKNGAEPTKFNPAAIKEFTPQNYDLANTVRLAKPSSPTHRRLLTTGQSAGNAVAQPPSGFHNDPFTSMNSLAQPLSSSHIGQALPNTAQYNPYVGNAPALAATPTMAGPGAVYYPTHTGYAVGLVQPPLYHLYTPHDAHRQDLQPWQRATYDFFMPDQLREELQKKMFATQQVLPSSTLPAPEHWHSLFPLDTSNRKNASAFGYASWMYKAMNSRNGRHYALRRLEGFRLTNEKAILDASREWKKIKNANVVTLHEVFTTREFGDSSLMFAYDYYPLSKTLHELHFQQSFHRNTGNQFQRHGAVAESTLWGYICQITNALKTIHAANLAARCLELTKIIVTDKGRLRLAACCILDVVHFETNNRPVSELQEEDLVKFGKVILCLANGTPSVHLVNSQMAAESLSPRYSKDLKDAVGWLVSPPPPGEDKNIDGFIRRIGAQMTHMFDMALLDNDEKVWHLARELENGRIARILMKMATVTERGEACNQPNWSETGDRYTVKLFRDYVFHQVDADGKPRLSMGHMLMCLNKLDAGIDEQFCLTSRDNETTFVVTYREMRQMLERSFNELVKQSKHGAAGSA</sequence>
<dbReference type="GO" id="GO:0031251">
    <property type="term" value="C:PAN complex"/>
    <property type="evidence" value="ECO:0007669"/>
    <property type="project" value="UniProtKB-UniRule"/>
</dbReference>
<feature type="coiled-coil region" evidence="8">
    <location>
        <begin position="548"/>
        <end position="586"/>
    </location>
</feature>
<dbReference type="Gene3D" id="6.10.250.3160">
    <property type="match status" value="1"/>
</dbReference>
<evidence type="ECO:0000256" key="9">
    <source>
        <dbReference type="PROSITE-ProRule" id="PRU00723"/>
    </source>
</evidence>
<dbReference type="InterPro" id="IPR000571">
    <property type="entry name" value="Znf_CCCH"/>
</dbReference>
<keyword evidence="5 9" id="KW-0863">Zinc-finger</keyword>
<dbReference type="InterPro" id="IPR030844">
    <property type="entry name" value="PAN3"/>
</dbReference>
<dbReference type="GO" id="GO:0000289">
    <property type="term" value="P:nuclear-transcribed mRNA poly(A) tail shortening"/>
    <property type="evidence" value="ECO:0007669"/>
    <property type="project" value="UniProtKB-UniRule"/>
</dbReference>
<dbReference type="AlphaFoldDB" id="A0AAN6NDW2"/>
<comment type="caution">
    <text evidence="8">Lacks conserved residue(s) required for the propagation of feature annotation.</text>
</comment>
<feature type="compositionally biased region" description="Low complexity" evidence="10">
    <location>
        <begin position="78"/>
        <end position="91"/>
    </location>
</feature>
<comment type="domain">
    <text evidence="8">Contains a pseudokinase domain. The protein kinase domain is predicted to be catalytically inactive because some of the residues important for catalytic activity are substituted and it lacks the equivalent of the binding site for a peptide substrate. However, it has retained an ATP-binding site and ATP-binding is required for mRNA degradation, stimulating the activity of the PAN2 nuclease in vitro. The nucleotide-binding site is juxtaposed to the RNase active site of PAN2 in the complex and may actually bind nucleosides of a poly(A) RNA rather than ATP, feeding the poly(A)-tail to the active site of the deadenylase and thus increasing the efficiency with which this distributive enzyme degrades oligo(A) RNAs.</text>
</comment>
<dbReference type="InterPro" id="IPR041332">
    <property type="entry name" value="Pan3_CK"/>
</dbReference>
<comment type="domain">
    <text evidence="8">The N-terminal zinc finger binds to poly(A) RNA.</text>
</comment>
<evidence type="ECO:0000256" key="7">
    <source>
        <dbReference type="ARBA" id="ARBA00023054"/>
    </source>
</evidence>
<comment type="function">
    <text evidence="8">Regulatory subunit of the poly(A)-nuclease (PAN) deadenylation complex, one of two cytoplasmic mRNA deadenylases involved in mRNA turnover. PAN specifically shortens poly(A) tails of RNA and the activity is stimulated by poly(A)-binding protein PAB1. PAN deadenylation is followed by rapid degradation of the shortened mRNA tails by the CCR4-NOT complex. Deadenylated mRNAs are then degraded by two alternative mechanisms, namely exosome-mediated 3'-5' exonucleolytic degradation, or deadenlyation-dependent mRNA decaping and subsequent 5'-3' exonucleolytic degradation by XRN1. May also be involved in post-transcriptional maturation of mRNA poly(A) tails. PAN3 acts as a positive regulator for PAN activity, recruiting the catalytic subunit PAN2 to mRNA via its interaction with RNA and with PAB1.</text>
</comment>
<feature type="region of interest" description="Disordered" evidence="10">
    <location>
        <begin position="1"/>
        <end position="29"/>
    </location>
</feature>
<keyword evidence="4 8" id="KW-0547">Nucleotide-binding</keyword>
<evidence type="ECO:0000256" key="1">
    <source>
        <dbReference type="ARBA" id="ARBA00004496"/>
    </source>
</evidence>
<dbReference type="Pfam" id="PF25586">
    <property type="entry name" value="zf-CCCH_PAN3"/>
    <property type="match status" value="1"/>
</dbReference>
<keyword evidence="3 8" id="KW-0507">mRNA processing</keyword>
<dbReference type="Gene3D" id="1.10.287.3700">
    <property type="match status" value="1"/>
</dbReference>
<dbReference type="GO" id="GO:0000932">
    <property type="term" value="C:P-body"/>
    <property type="evidence" value="ECO:0007669"/>
    <property type="project" value="TreeGrafter"/>
</dbReference>
<dbReference type="SUPFAM" id="SSF56112">
    <property type="entry name" value="Protein kinase-like (PK-like)"/>
    <property type="match status" value="1"/>
</dbReference>
<dbReference type="HAMAP" id="MF_03181">
    <property type="entry name" value="PAN3"/>
    <property type="match status" value="1"/>
</dbReference>
<evidence type="ECO:0000256" key="3">
    <source>
        <dbReference type="ARBA" id="ARBA00022664"/>
    </source>
</evidence>
<feature type="domain" description="C3H1-type" evidence="11">
    <location>
        <begin position="27"/>
        <end position="56"/>
    </location>
</feature>
<comment type="similarity">
    <text evidence="8">Belongs to the protein kinase superfamily. PAN3 family.</text>
</comment>
<feature type="binding site" evidence="8">
    <location>
        <begin position="382"/>
        <end position="389"/>
    </location>
    <ligand>
        <name>ATP</name>
        <dbReference type="ChEBI" id="CHEBI:30616"/>
    </ligand>
</feature>
<dbReference type="PANTHER" id="PTHR12272:SF11">
    <property type="entry name" value="PAN2-PAN3 DEADENYLATION COMPLEX SUBUNIT PAN3"/>
    <property type="match status" value="1"/>
</dbReference>
<dbReference type="FunFam" id="1.10.287.3700:FF:000001">
    <property type="entry name" value="PAN2-PAN3 deadenylation complex subunit PAN3"/>
    <property type="match status" value="1"/>
</dbReference>
<dbReference type="Proteomes" id="UP001303473">
    <property type="component" value="Unassembled WGS sequence"/>
</dbReference>
<evidence type="ECO:0000256" key="8">
    <source>
        <dbReference type="HAMAP-Rule" id="MF_03181"/>
    </source>
</evidence>
<feature type="region of interest" description="Knob domain" evidence="8">
    <location>
        <begin position="587"/>
        <end position="688"/>
    </location>
</feature>
<reference evidence="13" key="1">
    <citation type="journal article" date="2023" name="Mol. Phylogenet. Evol.">
        <title>Genome-scale phylogeny and comparative genomics of the fungal order Sordariales.</title>
        <authorList>
            <person name="Hensen N."/>
            <person name="Bonometti L."/>
            <person name="Westerberg I."/>
            <person name="Brannstrom I.O."/>
            <person name="Guillou S."/>
            <person name="Cros-Aarteil S."/>
            <person name="Calhoun S."/>
            <person name="Haridas S."/>
            <person name="Kuo A."/>
            <person name="Mondo S."/>
            <person name="Pangilinan J."/>
            <person name="Riley R."/>
            <person name="LaButti K."/>
            <person name="Andreopoulos B."/>
            <person name="Lipzen A."/>
            <person name="Chen C."/>
            <person name="Yan M."/>
            <person name="Daum C."/>
            <person name="Ng V."/>
            <person name="Clum A."/>
            <person name="Steindorff A."/>
            <person name="Ohm R.A."/>
            <person name="Martin F."/>
            <person name="Silar P."/>
            <person name="Natvig D.O."/>
            <person name="Lalanne C."/>
            <person name="Gautier V."/>
            <person name="Ament-Velasquez S.L."/>
            <person name="Kruys A."/>
            <person name="Hutchinson M.I."/>
            <person name="Powell A.J."/>
            <person name="Barry K."/>
            <person name="Miller A.N."/>
            <person name="Grigoriev I.V."/>
            <person name="Debuchy R."/>
            <person name="Gladieux P."/>
            <person name="Hiltunen Thoren M."/>
            <person name="Johannesson H."/>
        </authorList>
    </citation>
    <scope>NUCLEOTIDE SEQUENCE [LARGE SCALE GENOMIC DNA]</scope>
    <source>
        <strain evidence="13">CBS 340.73</strain>
    </source>
</reference>
<dbReference type="GO" id="GO:0006397">
    <property type="term" value="P:mRNA processing"/>
    <property type="evidence" value="ECO:0007669"/>
    <property type="project" value="UniProtKB-KW"/>
</dbReference>
<evidence type="ECO:0000256" key="6">
    <source>
        <dbReference type="ARBA" id="ARBA00022840"/>
    </source>
</evidence>
<evidence type="ECO:0000259" key="11">
    <source>
        <dbReference type="PROSITE" id="PS50103"/>
    </source>
</evidence>
<keyword evidence="9" id="KW-0862">Zinc</keyword>
<comment type="subcellular location">
    <subcellularLocation>
        <location evidence="1 8">Cytoplasm</location>
    </subcellularLocation>
</comment>
<comment type="subunit">
    <text evidence="8">Homodimer. Forms a heterotrimer with a catalytic subunit PAN2 to form the poly(A)-nuclease (PAN) deadenylation complex. Interacts (via PAM-2 motif) with poly(A)-binding protein PAB1 (via PABC domain), conferring substrate specificity of the enzyme complex.</text>
</comment>
<dbReference type="Pfam" id="PF18101">
    <property type="entry name" value="Pan3_CK"/>
    <property type="match status" value="1"/>
</dbReference>
<evidence type="ECO:0000256" key="5">
    <source>
        <dbReference type="ARBA" id="ARBA00022771"/>
    </source>
</evidence>
<gene>
    <name evidence="8" type="primary">PAN3</name>
    <name evidence="12" type="ORF">QBC46DRAFT_15138</name>
</gene>
<dbReference type="PROSITE" id="PS50103">
    <property type="entry name" value="ZF_C3H1"/>
    <property type="match status" value="1"/>
</dbReference>
<evidence type="ECO:0000313" key="13">
    <source>
        <dbReference type="Proteomes" id="UP001303473"/>
    </source>
</evidence>
<comment type="caution">
    <text evidence="12">The sequence shown here is derived from an EMBL/GenBank/DDBJ whole genome shotgun (WGS) entry which is preliminary data.</text>
</comment>
<keyword evidence="7 8" id="KW-0175">Coiled coil</keyword>
<evidence type="ECO:0000256" key="2">
    <source>
        <dbReference type="ARBA" id="ARBA00022490"/>
    </source>
</evidence>
<keyword evidence="2 8" id="KW-0963">Cytoplasm</keyword>
<keyword evidence="6 8" id="KW-0067">ATP-binding</keyword>